<evidence type="ECO:0000256" key="3">
    <source>
        <dbReference type="ARBA" id="ARBA00022670"/>
    </source>
</evidence>
<dbReference type="Gene3D" id="3.40.630.10">
    <property type="entry name" value="Zn peptidases"/>
    <property type="match status" value="1"/>
</dbReference>
<dbReference type="Pfam" id="PF00883">
    <property type="entry name" value="Peptidase_M17"/>
    <property type="match status" value="1"/>
</dbReference>
<evidence type="ECO:0000256" key="6">
    <source>
        <dbReference type="ARBA" id="ARBA00049972"/>
    </source>
</evidence>
<dbReference type="PRINTS" id="PR00481">
    <property type="entry name" value="LAMNOPPTDASE"/>
</dbReference>
<evidence type="ECO:0000256" key="4">
    <source>
        <dbReference type="ARBA" id="ARBA00022801"/>
    </source>
</evidence>
<keyword evidence="11" id="KW-1185">Reference proteome</keyword>
<evidence type="ECO:0000313" key="11">
    <source>
        <dbReference type="Proteomes" id="UP000501060"/>
    </source>
</evidence>
<comment type="function">
    <text evidence="6">Presumably involved in the processing and regular turnover of intracellular proteins. Catalyzes the removal of unsubstituted N-terminal amino acids from various peptides.</text>
</comment>
<keyword evidence="4" id="KW-0378">Hydrolase</keyword>
<dbReference type="KEGG" id="mphe:HGG69_00370"/>
<keyword evidence="3" id="KW-0645">Protease</keyword>
<dbReference type="EMBL" id="CP051481">
    <property type="protein sequence ID" value="QJG66788.1"/>
    <property type="molecule type" value="Genomic_DNA"/>
</dbReference>
<dbReference type="PROSITE" id="PS00631">
    <property type="entry name" value="CYTOSOL_AP"/>
    <property type="match status" value="1"/>
</dbReference>
<evidence type="ECO:0000256" key="8">
    <source>
        <dbReference type="ARBA" id="ARBA00050061"/>
    </source>
</evidence>
<dbReference type="PANTHER" id="PTHR11963:SF23">
    <property type="entry name" value="CYTOSOL AMINOPEPTIDASE"/>
    <property type="match status" value="1"/>
</dbReference>
<comment type="similarity">
    <text evidence="1">Belongs to the peptidase M17 family.</text>
</comment>
<dbReference type="PANTHER" id="PTHR11963">
    <property type="entry name" value="LEUCINE AMINOPEPTIDASE-RELATED"/>
    <property type="match status" value="1"/>
</dbReference>
<evidence type="ECO:0000256" key="2">
    <source>
        <dbReference type="ARBA" id="ARBA00022438"/>
    </source>
</evidence>
<dbReference type="GO" id="GO:0005737">
    <property type="term" value="C:cytoplasm"/>
    <property type="evidence" value="ECO:0007669"/>
    <property type="project" value="InterPro"/>
</dbReference>
<dbReference type="GO" id="GO:0030145">
    <property type="term" value="F:manganese ion binding"/>
    <property type="evidence" value="ECO:0007669"/>
    <property type="project" value="InterPro"/>
</dbReference>
<proteinExistence type="inferred from homology"/>
<dbReference type="CDD" id="cd00433">
    <property type="entry name" value="Peptidase_M17"/>
    <property type="match status" value="1"/>
</dbReference>
<dbReference type="RefSeq" id="WP_169604839.1">
    <property type="nucleotide sequence ID" value="NZ_CP051481.1"/>
</dbReference>
<dbReference type="Proteomes" id="UP000501060">
    <property type="component" value="Chromosome"/>
</dbReference>
<dbReference type="GO" id="GO:0006508">
    <property type="term" value="P:proteolysis"/>
    <property type="evidence" value="ECO:0007669"/>
    <property type="project" value="UniProtKB-KW"/>
</dbReference>
<name>A0A858U7N7_9MOLU</name>
<evidence type="ECO:0000256" key="1">
    <source>
        <dbReference type="ARBA" id="ARBA00009528"/>
    </source>
</evidence>
<dbReference type="AlphaFoldDB" id="A0A858U7N7"/>
<protein>
    <recommendedName>
        <fullName evidence="7">Probable cytosol aminopeptidase</fullName>
    </recommendedName>
    <alternativeName>
        <fullName evidence="8">Leucine aminopeptidase</fullName>
    </alternativeName>
    <alternativeName>
        <fullName evidence="5">Leucyl aminopeptidase</fullName>
    </alternativeName>
</protein>
<dbReference type="SUPFAM" id="SSF53187">
    <property type="entry name" value="Zn-dependent exopeptidases"/>
    <property type="match status" value="1"/>
</dbReference>
<dbReference type="GO" id="GO:0070006">
    <property type="term" value="F:metalloaminopeptidase activity"/>
    <property type="evidence" value="ECO:0007669"/>
    <property type="project" value="InterPro"/>
</dbReference>
<dbReference type="InterPro" id="IPR011356">
    <property type="entry name" value="Leucine_aapep/pepB"/>
</dbReference>
<dbReference type="InterPro" id="IPR000819">
    <property type="entry name" value="Peptidase_M17_C"/>
</dbReference>
<evidence type="ECO:0000256" key="7">
    <source>
        <dbReference type="ARBA" id="ARBA00050021"/>
    </source>
</evidence>
<keyword evidence="2 10" id="KW-0031">Aminopeptidase</keyword>
<accession>A0A858U7N7</accession>
<evidence type="ECO:0000313" key="10">
    <source>
        <dbReference type="EMBL" id="QJG66788.1"/>
    </source>
</evidence>
<feature type="domain" description="Cytosol aminopeptidase" evidence="9">
    <location>
        <begin position="305"/>
        <end position="312"/>
    </location>
</feature>
<reference evidence="10 11" key="1">
    <citation type="submission" date="2020-04" db="EMBL/GenBank/DDBJ databases">
        <title>Novel Mycoplasma species detected in Phocoena phocoena (harbor porpoise) from the USA.</title>
        <authorList>
            <person name="Volokhov D.V."/>
        </authorList>
    </citation>
    <scope>NUCLEOTIDE SEQUENCE [LARGE SCALE GENOMIC DNA]</scope>
    <source>
        <strain evidence="10 11">Phocoena C-264-GEN</strain>
    </source>
</reference>
<organism evidence="10 11">
    <name type="scientific">Mycoplasma phocoenae</name>
    <dbReference type="NCBI Taxonomy" id="754517"/>
    <lineage>
        <taxon>Bacteria</taxon>
        <taxon>Bacillati</taxon>
        <taxon>Mycoplasmatota</taxon>
        <taxon>Mollicutes</taxon>
        <taxon>Mycoplasmataceae</taxon>
        <taxon>Mycoplasma</taxon>
    </lineage>
</organism>
<evidence type="ECO:0000256" key="5">
    <source>
        <dbReference type="ARBA" id="ARBA00033172"/>
    </source>
</evidence>
<gene>
    <name evidence="10" type="ORF">HGG69_00370</name>
</gene>
<sequence>MIKLINEKNTNLLLKAVFKGMQFPEAVLEKNNVVTELHSKKIAYAFLGEKENYKYSTLKAFVQSFVASQQRDFQIDVRSFTTGKVSSEEVVKAFHEAFTFKHASVFTMKTNQTNEEPELSLYSTKDLSEAFNIAQIHSEAITFTRNLQRMVPNIANSEYLAQAYLDELKQYPNLKVKVLNKKDIEKHNMGLLLSVNRGSMYEARLVVVEYNGNPESEEKLALVGKGITFDSGGYSLKPSRFMLGMKYDMSGSAIVAGAMKVIAQTKPKSNVVAVLPLTDNRVNGDASIPDAVWTSMNGKTVEINNTDAEGRLVLADGMTYAIRESKATKVLTIATLTGAILSAFGTTHTGIWATNDNDWKALNKSAELSDELVWRMPLHEAYSKGIKDTKVADLKNTDLSGNAGSSSAAMFLKEFAEDKDFIHVDIAGTAEINDVPMGVMVKTLSQLAKHIK</sequence>
<evidence type="ECO:0000259" key="9">
    <source>
        <dbReference type="PROSITE" id="PS00631"/>
    </source>
</evidence>